<dbReference type="EMBL" id="ASGZ01000056">
    <property type="protein sequence ID" value="ESP87589.1"/>
    <property type="molecule type" value="Genomic_DNA"/>
</dbReference>
<evidence type="ECO:0000313" key="3">
    <source>
        <dbReference type="Proteomes" id="UP000017840"/>
    </source>
</evidence>
<dbReference type="OrthoDB" id="60296at2157"/>
<dbReference type="eggNOG" id="arCOG04396">
    <property type="taxonomic scope" value="Archaea"/>
</dbReference>
<protein>
    <submittedName>
        <fullName evidence="2">Allosteric regulator of homoserine dehydrogenase</fullName>
    </submittedName>
</protein>
<sequence>MPSEPAAAPGERRQSDDADTDTGTDAGGDGDGVRSDGGNVPQAHTVRLELDDEPGQLLAALQPIAENGGNLLSVYHERGNVTPRGRIPVEVDLECAPDRFDAVLEGLREHGVTVTSAGTEEYGGEVTVVLVGHLIETDLSDTLQRLTECANAAVADIDLSAASGTGTGEPSSARVRLRTREGRTADVLDSVRTVADDKGFDVIEPVEGRR</sequence>
<dbReference type="CDD" id="cd04886">
    <property type="entry name" value="ACT_ThrD-II-like"/>
    <property type="match status" value="1"/>
</dbReference>
<dbReference type="Proteomes" id="UP000017840">
    <property type="component" value="Unassembled WGS sequence"/>
</dbReference>
<proteinExistence type="predicted"/>
<keyword evidence="3" id="KW-1185">Reference proteome</keyword>
<evidence type="ECO:0000256" key="1">
    <source>
        <dbReference type="SAM" id="MobiDB-lite"/>
    </source>
</evidence>
<comment type="caution">
    <text evidence="2">The sequence shown here is derived from an EMBL/GenBank/DDBJ whole genome shotgun (WGS) entry which is preliminary data.</text>
</comment>
<name>V4HI44_9EURY</name>
<dbReference type="AlphaFoldDB" id="V4HI44"/>
<dbReference type="PATRIC" id="fig|1324957.4.peg.2724"/>
<evidence type="ECO:0000313" key="2">
    <source>
        <dbReference type="EMBL" id="ESP87589.1"/>
    </source>
</evidence>
<dbReference type="RefSeq" id="WP_023395261.1">
    <property type="nucleotide sequence ID" value="NZ_ASGZ01000056.1"/>
</dbReference>
<dbReference type="SUPFAM" id="SSF55021">
    <property type="entry name" value="ACT-like"/>
    <property type="match status" value="1"/>
</dbReference>
<gene>
    <name evidence="2" type="ORF">K933_13434</name>
</gene>
<reference evidence="2 3" key="1">
    <citation type="journal article" date="2013" name="Genome Announc.">
        <title>Draft Genome Sequence of 'Candidatus Halobonum tyrrellensis' Strain G22, Isolated from the Hypersaline Waters of Lake Tyrrell, Australia.</title>
        <authorList>
            <person name="Ugalde J.A."/>
            <person name="Narasingarao P."/>
            <person name="Kuo S."/>
            <person name="Podell S."/>
            <person name="Allen E.E."/>
        </authorList>
    </citation>
    <scope>NUCLEOTIDE SEQUENCE [LARGE SCALE GENOMIC DNA]</scope>
    <source>
        <strain evidence="2 3">G22</strain>
    </source>
</reference>
<accession>V4HI44</accession>
<organism evidence="2 3">
    <name type="scientific">Candidatus Halobonum tyrrellensis G22</name>
    <dbReference type="NCBI Taxonomy" id="1324957"/>
    <lineage>
        <taxon>Archaea</taxon>
        <taxon>Methanobacteriati</taxon>
        <taxon>Methanobacteriota</taxon>
        <taxon>Stenosarchaea group</taxon>
        <taxon>Halobacteria</taxon>
        <taxon>Halobacteriales</taxon>
        <taxon>Haloferacaceae</taxon>
        <taxon>Candidatus Halobonum</taxon>
    </lineage>
</organism>
<dbReference type="InterPro" id="IPR045865">
    <property type="entry name" value="ACT-like_dom_sf"/>
</dbReference>
<feature type="region of interest" description="Disordered" evidence="1">
    <location>
        <begin position="1"/>
        <end position="40"/>
    </location>
</feature>
<dbReference type="InterPro" id="IPR044561">
    <property type="entry name" value="ACT_ThrD-II-like"/>
</dbReference>
<dbReference type="STRING" id="1324957.K933_13434"/>